<name>A0A673BK60_9TELE</name>
<dbReference type="SUPFAM" id="SSF52047">
    <property type="entry name" value="RNI-like"/>
    <property type="match status" value="1"/>
</dbReference>
<evidence type="ECO:0000256" key="1">
    <source>
        <dbReference type="SAM" id="MobiDB-lite"/>
    </source>
</evidence>
<dbReference type="PANTHER" id="PTHR24114">
    <property type="entry name" value="LEUCINE RICH REPEAT FAMILY PROTEIN"/>
    <property type="match status" value="1"/>
</dbReference>
<dbReference type="SMART" id="SM00368">
    <property type="entry name" value="LRR_RI"/>
    <property type="match status" value="6"/>
</dbReference>
<evidence type="ECO:0000313" key="2">
    <source>
        <dbReference type="Ensembl" id="ENSSORP00005040678.1"/>
    </source>
</evidence>
<dbReference type="Ensembl" id="ENSSORT00005041731.1">
    <property type="protein sequence ID" value="ENSSORP00005040678.1"/>
    <property type="gene ID" value="ENSSORG00005018997.1"/>
</dbReference>
<dbReference type="AlphaFoldDB" id="A0A673BK60"/>
<reference evidence="2" key="3">
    <citation type="submission" date="2025-09" db="UniProtKB">
        <authorList>
            <consortium name="Ensembl"/>
        </authorList>
    </citation>
    <scope>IDENTIFICATION</scope>
</reference>
<keyword evidence="3" id="KW-1185">Reference proteome</keyword>
<protein>
    <submittedName>
        <fullName evidence="2">Leucine rich repeat containing 74A</fullName>
    </submittedName>
</protein>
<dbReference type="InParanoid" id="A0A673BK60"/>
<gene>
    <name evidence="2" type="primary">lrrc74a</name>
</gene>
<feature type="region of interest" description="Disordered" evidence="1">
    <location>
        <begin position="15"/>
        <end position="45"/>
    </location>
</feature>
<feature type="compositionally biased region" description="Acidic residues" evidence="1">
    <location>
        <begin position="29"/>
        <end position="40"/>
    </location>
</feature>
<accession>A0A673BK60</accession>
<organism evidence="2 3">
    <name type="scientific">Sphaeramia orbicularis</name>
    <name type="common">orbiculate cardinalfish</name>
    <dbReference type="NCBI Taxonomy" id="375764"/>
    <lineage>
        <taxon>Eukaryota</taxon>
        <taxon>Metazoa</taxon>
        <taxon>Chordata</taxon>
        <taxon>Craniata</taxon>
        <taxon>Vertebrata</taxon>
        <taxon>Euteleostomi</taxon>
        <taxon>Actinopterygii</taxon>
        <taxon>Neopterygii</taxon>
        <taxon>Teleostei</taxon>
        <taxon>Neoteleostei</taxon>
        <taxon>Acanthomorphata</taxon>
        <taxon>Gobiaria</taxon>
        <taxon>Kurtiformes</taxon>
        <taxon>Apogonoidei</taxon>
        <taxon>Apogonidae</taxon>
        <taxon>Apogoninae</taxon>
        <taxon>Sphaeramia</taxon>
    </lineage>
</organism>
<reference evidence="2" key="1">
    <citation type="submission" date="2019-06" db="EMBL/GenBank/DDBJ databases">
        <authorList>
            <consortium name="Wellcome Sanger Institute Data Sharing"/>
        </authorList>
    </citation>
    <scope>NUCLEOTIDE SEQUENCE [LARGE SCALE GENOMIC DNA]</scope>
</reference>
<evidence type="ECO:0000313" key="3">
    <source>
        <dbReference type="Proteomes" id="UP000472271"/>
    </source>
</evidence>
<dbReference type="PANTHER" id="PTHR24114:SF49">
    <property type="entry name" value="LEUCINE-RICH REPEAT-CONTAINING PROTEIN 74A"/>
    <property type="match status" value="1"/>
</dbReference>
<dbReference type="InterPro" id="IPR001611">
    <property type="entry name" value="Leu-rich_rpt"/>
</dbReference>
<dbReference type="Pfam" id="PF13516">
    <property type="entry name" value="LRR_6"/>
    <property type="match status" value="5"/>
</dbReference>
<dbReference type="Gene3D" id="3.80.10.10">
    <property type="entry name" value="Ribonuclease Inhibitor"/>
    <property type="match status" value="2"/>
</dbReference>
<reference evidence="2" key="2">
    <citation type="submission" date="2025-08" db="UniProtKB">
        <authorList>
            <consortium name="Ensembl"/>
        </authorList>
    </citation>
    <scope>IDENTIFICATION</scope>
</reference>
<sequence>MAMATLSVEALCLKDEDYPPSTQNHGSEDESDSDTESDEKEEGKKEMSIADVYLQACKLVGVVPVSYFLRNLESTTMNLSHHGLGPLGCKALSIALVINTLQLSDNHILAEGAQYLVEMLKANFTVQHLVCRTANSPLEGNGFTDDDGKYFADALSTNSRIKELDLSHNDFCGKGGEHLGHLLANNEGLEVLDLSWNHLRMKGAVAFCAGLKVNMMLKHLDLSWNGFGNEGALAMGEALKFNNTLVHLNLNNNRLTNEGVGMLCRGLEFNDTLRVLLLAYNSLTVEGALALVNVVKNTPKTALEEINICNVLVNENFVHLLEVTCQEHPGLDVQYGGVGGFIAKKPPKRVDPMKVIQVCVITQGK</sequence>
<dbReference type="Proteomes" id="UP000472271">
    <property type="component" value="Chromosome 22"/>
</dbReference>
<proteinExistence type="predicted"/>
<dbReference type="InterPro" id="IPR052394">
    <property type="entry name" value="LRR-containing"/>
</dbReference>
<dbReference type="InterPro" id="IPR032675">
    <property type="entry name" value="LRR_dom_sf"/>
</dbReference>